<dbReference type="AlphaFoldDB" id="W2P8L4"/>
<protein>
    <submittedName>
        <fullName evidence="1">Uncharacterized protein</fullName>
    </submittedName>
</protein>
<dbReference type="VEuPathDB" id="FungiDB:PPTG_20336"/>
<proteinExistence type="predicted"/>
<dbReference type="GeneID" id="20188949"/>
<dbReference type="Proteomes" id="UP000018817">
    <property type="component" value="Unassembled WGS sequence"/>
</dbReference>
<reference evidence="1 2" key="2">
    <citation type="submission" date="2013-11" db="EMBL/GenBank/DDBJ databases">
        <title>The Genome Sequence of Phytophthora parasitica INRA-310.</title>
        <authorList>
            <consortium name="The Broad Institute Genomics Platform"/>
            <person name="Russ C."/>
            <person name="Tyler B."/>
            <person name="Panabieres F."/>
            <person name="Shan W."/>
            <person name="Tripathy S."/>
            <person name="Grunwald N."/>
            <person name="Machado M."/>
            <person name="Johnson C.S."/>
            <person name="Arredondo F."/>
            <person name="Hong C."/>
            <person name="Coffey M."/>
            <person name="Young S.K."/>
            <person name="Zeng Q."/>
            <person name="Gargeya S."/>
            <person name="Fitzgerald M."/>
            <person name="Abouelleil A."/>
            <person name="Alvarado L."/>
            <person name="Chapman S.B."/>
            <person name="Gainer-Dewar J."/>
            <person name="Goldberg J."/>
            <person name="Griggs A."/>
            <person name="Gujja S."/>
            <person name="Hansen M."/>
            <person name="Howarth C."/>
            <person name="Imamovic A."/>
            <person name="Ireland A."/>
            <person name="Larimer J."/>
            <person name="McCowan C."/>
            <person name="Murphy C."/>
            <person name="Pearson M."/>
            <person name="Poon T.W."/>
            <person name="Priest M."/>
            <person name="Roberts A."/>
            <person name="Saif S."/>
            <person name="Shea T."/>
            <person name="Sykes S."/>
            <person name="Wortman J."/>
            <person name="Nusbaum C."/>
            <person name="Birren B."/>
        </authorList>
    </citation>
    <scope>NUCLEOTIDE SEQUENCE [LARGE SCALE GENOMIC DNA]</scope>
    <source>
        <strain evidence="1 2">INRA-310</strain>
    </source>
</reference>
<dbReference type="RefSeq" id="XP_008917362.1">
    <property type="nucleotide sequence ID" value="XM_008919114.1"/>
</dbReference>
<feature type="non-terminal residue" evidence="1">
    <location>
        <position position="1"/>
    </location>
</feature>
<reference evidence="2" key="1">
    <citation type="submission" date="2011-12" db="EMBL/GenBank/DDBJ databases">
        <authorList>
            <consortium name="The Broad Institute Genome Sequencing Platform"/>
            <person name="Russ C."/>
            <person name="Tyler B."/>
            <person name="Panabieres F."/>
            <person name="Shan W."/>
            <person name="Tripathy S."/>
            <person name="Grunwald N."/>
            <person name="Machado M."/>
            <person name="Young S.K."/>
            <person name="Zeng Q."/>
            <person name="Gargeya S."/>
            <person name="Fitzgerald M."/>
            <person name="Haas B."/>
            <person name="Abouelleil A."/>
            <person name="Alvarado L."/>
            <person name="Arachchi H.M."/>
            <person name="Berlin A."/>
            <person name="Chapman S.B."/>
            <person name="Gearin G."/>
            <person name="Goldberg J."/>
            <person name="Griggs A."/>
            <person name="Gujja S."/>
            <person name="Hansen M."/>
            <person name="Heiman D."/>
            <person name="Howarth C."/>
            <person name="Larimer J."/>
            <person name="Lui A."/>
            <person name="MacDonald P.J.P."/>
            <person name="McCowen C."/>
            <person name="Montmayeur A."/>
            <person name="Murphy C."/>
            <person name="Neiman D."/>
            <person name="Pearson M."/>
            <person name="Priest M."/>
            <person name="Roberts A."/>
            <person name="Saif S."/>
            <person name="Shea T."/>
            <person name="Sisk P."/>
            <person name="Stolte C."/>
            <person name="Sykes S."/>
            <person name="Wortman J."/>
            <person name="Nusbaum C."/>
            <person name="Birren B."/>
        </authorList>
    </citation>
    <scope>NUCLEOTIDE SEQUENCE [LARGE SCALE GENOMIC DNA]</scope>
    <source>
        <strain evidence="2">INRA-310</strain>
    </source>
</reference>
<organism evidence="1 2">
    <name type="scientific">Phytophthora nicotianae (strain INRA-310)</name>
    <name type="common">Phytophthora parasitica</name>
    <dbReference type="NCBI Taxonomy" id="761204"/>
    <lineage>
        <taxon>Eukaryota</taxon>
        <taxon>Sar</taxon>
        <taxon>Stramenopiles</taxon>
        <taxon>Oomycota</taxon>
        <taxon>Peronosporomycetes</taxon>
        <taxon>Peronosporales</taxon>
        <taxon>Peronosporaceae</taxon>
        <taxon>Phytophthora</taxon>
    </lineage>
</organism>
<evidence type="ECO:0000313" key="2">
    <source>
        <dbReference type="Proteomes" id="UP000018817"/>
    </source>
</evidence>
<sequence length="58" mass="6056">IIIIRHDDADRIVVHCAVNSDGDGSGAGADGREAGYTGRGLCSAFADRAQLRVPFALQ</sequence>
<accession>W2P8L4</accession>
<gene>
    <name evidence="1" type="ORF">PPTG_20336</name>
</gene>
<name>W2P8L4_PHYN3</name>
<evidence type="ECO:0000313" key="1">
    <source>
        <dbReference type="EMBL" id="ETM97342.1"/>
    </source>
</evidence>
<dbReference type="EMBL" id="KI670067">
    <property type="protein sequence ID" value="ETM97342.1"/>
    <property type="molecule type" value="Genomic_DNA"/>
</dbReference>